<sequence length="92" mass="10625">MPWLCPRKKSKVVYEVALITPTEAGKSIGAVVKVSPLDTFVFRRYQEYVTHRPVDEGQESCIPPPLKKEFDLLMLSHDCNFDRSVRQSSWEL</sequence>
<protein>
    <submittedName>
        <fullName evidence="1">Uncharacterized protein</fullName>
    </submittedName>
</protein>
<dbReference type="AlphaFoldDB" id="A0A085N204"/>
<organism evidence="1">
    <name type="scientific">Trichuris suis</name>
    <name type="common">pig whipworm</name>
    <dbReference type="NCBI Taxonomy" id="68888"/>
    <lineage>
        <taxon>Eukaryota</taxon>
        <taxon>Metazoa</taxon>
        <taxon>Ecdysozoa</taxon>
        <taxon>Nematoda</taxon>
        <taxon>Enoplea</taxon>
        <taxon>Dorylaimia</taxon>
        <taxon>Trichinellida</taxon>
        <taxon>Trichuridae</taxon>
        <taxon>Trichuris</taxon>
    </lineage>
</organism>
<name>A0A085N204_9BILA</name>
<evidence type="ECO:0000313" key="1">
    <source>
        <dbReference type="EMBL" id="KFD63500.1"/>
    </source>
</evidence>
<dbReference type="EMBL" id="KL367572">
    <property type="protein sequence ID" value="KFD63500.1"/>
    <property type="molecule type" value="Genomic_DNA"/>
</dbReference>
<proteinExistence type="predicted"/>
<gene>
    <name evidence="1" type="ORF">M514_24309</name>
</gene>
<accession>A0A085N204</accession>
<reference evidence="1" key="1">
    <citation type="journal article" date="2014" name="Nat. Genet.">
        <title>Genome and transcriptome of the porcine whipworm Trichuris suis.</title>
        <authorList>
            <person name="Jex A.R."/>
            <person name="Nejsum P."/>
            <person name="Schwarz E.M."/>
            <person name="Hu L."/>
            <person name="Young N.D."/>
            <person name="Hall R.S."/>
            <person name="Korhonen P.K."/>
            <person name="Liao S."/>
            <person name="Thamsborg S."/>
            <person name="Xia J."/>
            <person name="Xu P."/>
            <person name="Wang S."/>
            <person name="Scheerlinck J.P."/>
            <person name="Hofmann A."/>
            <person name="Sternberg P.W."/>
            <person name="Wang J."/>
            <person name="Gasser R.B."/>
        </authorList>
    </citation>
    <scope>NUCLEOTIDE SEQUENCE [LARGE SCALE GENOMIC DNA]</scope>
    <source>
        <strain evidence="1">DCEP-RM93F</strain>
    </source>
</reference>
<dbReference type="Proteomes" id="UP000030758">
    <property type="component" value="Unassembled WGS sequence"/>
</dbReference>